<dbReference type="Proteomes" id="UP001206067">
    <property type="component" value="Unassembled WGS sequence"/>
</dbReference>
<dbReference type="EMBL" id="JANKHH010000008">
    <property type="protein sequence ID" value="MCR2835199.1"/>
    <property type="molecule type" value="Genomic_DNA"/>
</dbReference>
<gene>
    <name evidence="2" type="ORF">NSO95_14720</name>
</gene>
<organism evidence="2 3">
    <name type="scientific">Parerythrobacter lacustris</name>
    <dbReference type="NCBI Taxonomy" id="2969984"/>
    <lineage>
        <taxon>Bacteria</taxon>
        <taxon>Pseudomonadati</taxon>
        <taxon>Pseudomonadota</taxon>
        <taxon>Alphaproteobacteria</taxon>
        <taxon>Sphingomonadales</taxon>
        <taxon>Erythrobacteraceae</taxon>
        <taxon>Parerythrobacter</taxon>
    </lineage>
</organism>
<dbReference type="PANTHER" id="PTHR30336">
    <property type="entry name" value="INNER MEMBRANE PROTEIN, PROBABLE PERMEASE"/>
    <property type="match status" value="1"/>
</dbReference>
<reference evidence="2 3" key="1">
    <citation type="submission" date="2022-08" db="EMBL/GenBank/DDBJ databases">
        <title>Polyphasic taxonomy analysis of Qipengyuania sp.RS5-5.</title>
        <authorList>
            <person name="Xamxidin M."/>
            <person name="Wu M."/>
        </authorList>
    </citation>
    <scope>NUCLEOTIDE SEQUENCE [LARGE SCALE GENOMIC DNA]</scope>
    <source>
        <strain evidence="2 3">RS5-5</strain>
    </source>
</reference>
<accession>A0ABT1XVB2</accession>
<proteinExistence type="predicted"/>
<dbReference type="RefSeq" id="WP_257597090.1">
    <property type="nucleotide sequence ID" value="NZ_JANKHH010000008.1"/>
</dbReference>
<evidence type="ECO:0000259" key="1">
    <source>
        <dbReference type="Pfam" id="PF02698"/>
    </source>
</evidence>
<dbReference type="InterPro" id="IPR003848">
    <property type="entry name" value="DUF218"/>
</dbReference>
<comment type="caution">
    <text evidence="2">The sequence shown here is derived from an EMBL/GenBank/DDBJ whole genome shotgun (WGS) entry which is preliminary data.</text>
</comment>
<sequence length="176" mass="19498">MIRRVLALLAVAWFLGFLWFAVALPVPLERATGDAAVVPTGAAGRIERGIELLEVGKVEAMLVTGVDPEVRPGEFAAEFEVPPGLMECCITLGSSAVDTRGNATETAEWLEQRRFGSIRLVTSDWHMRRARIELARTLPTDVTIREDAVPTEPSLRILFLEYHKLLASWVSGLWRS</sequence>
<evidence type="ECO:0000313" key="2">
    <source>
        <dbReference type="EMBL" id="MCR2835199.1"/>
    </source>
</evidence>
<dbReference type="InterPro" id="IPR051599">
    <property type="entry name" value="Cell_Envelope_Assoc"/>
</dbReference>
<keyword evidence="3" id="KW-1185">Reference proteome</keyword>
<protein>
    <submittedName>
        <fullName evidence="2">YdcF family protein</fullName>
    </submittedName>
</protein>
<feature type="domain" description="DUF218" evidence="1">
    <location>
        <begin position="34"/>
        <end position="140"/>
    </location>
</feature>
<dbReference type="Pfam" id="PF02698">
    <property type="entry name" value="DUF218"/>
    <property type="match status" value="1"/>
</dbReference>
<dbReference type="CDD" id="cd06259">
    <property type="entry name" value="YdcF-like"/>
    <property type="match status" value="1"/>
</dbReference>
<evidence type="ECO:0000313" key="3">
    <source>
        <dbReference type="Proteomes" id="UP001206067"/>
    </source>
</evidence>
<dbReference type="PANTHER" id="PTHR30336:SF4">
    <property type="entry name" value="ENVELOPE BIOGENESIS FACTOR ELYC"/>
    <property type="match status" value="1"/>
</dbReference>
<name>A0ABT1XVB2_9SPHN</name>